<dbReference type="GO" id="GO:0003824">
    <property type="term" value="F:catalytic activity"/>
    <property type="evidence" value="ECO:0007669"/>
    <property type="project" value="InterPro"/>
</dbReference>
<dbReference type="GO" id="GO:0008610">
    <property type="term" value="P:lipid biosynthetic process"/>
    <property type="evidence" value="ECO:0007669"/>
    <property type="project" value="UniProtKB-ARBA"/>
</dbReference>
<reference evidence="2" key="1">
    <citation type="journal article" date="2014" name="Int. J. Syst. Evol. Microbiol.">
        <title>Complete genome sequence of Corynebacterium casei LMG S-19264T (=DSM 44701T), isolated from a smear-ripened cheese.</title>
        <authorList>
            <consortium name="US DOE Joint Genome Institute (JGI-PGF)"/>
            <person name="Walter F."/>
            <person name="Albersmeier A."/>
            <person name="Kalinowski J."/>
            <person name="Ruckert C."/>
        </authorList>
    </citation>
    <scope>NUCLEOTIDE SEQUENCE</scope>
    <source>
        <strain evidence="2">VKM Ac-1321</strain>
    </source>
</reference>
<protein>
    <recommendedName>
        <fullName evidence="1">Condensation domain-containing protein</fullName>
    </recommendedName>
</protein>
<dbReference type="GO" id="GO:0031177">
    <property type="term" value="F:phosphopantetheine binding"/>
    <property type="evidence" value="ECO:0007669"/>
    <property type="project" value="TreeGrafter"/>
</dbReference>
<keyword evidence="3" id="KW-1185">Reference proteome</keyword>
<comment type="caution">
    <text evidence="2">The sequence shown here is derived from an EMBL/GenBank/DDBJ whole genome shotgun (WGS) entry which is preliminary data.</text>
</comment>
<dbReference type="GO" id="GO:0044550">
    <property type="term" value="P:secondary metabolite biosynthetic process"/>
    <property type="evidence" value="ECO:0007669"/>
    <property type="project" value="TreeGrafter"/>
</dbReference>
<feature type="domain" description="Condensation" evidence="1">
    <location>
        <begin position="5"/>
        <end position="306"/>
    </location>
</feature>
<gene>
    <name evidence="2" type="ORF">GCM10017581_038830</name>
</gene>
<proteinExistence type="predicted"/>
<dbReference type="EMBL" id="BSFP01000021">
    <property type="protein sequence ID" value="GLL02141.1"/>
    <property type="molecule type" value="Genomic_DNA"/>
</dbReference>
<dbReference type="GO" id="GO:0043041">
    <property type="term" value="P:amino acid activation for nonribosomal peptide biosynthetic process"/>
    <property type="evidence" value="ECO:0007669"/>
    <property type="project" value="TreeGrafter"/>
</dbReference>
<dbReference type="InterPro" id="IPR045851">
    <property type="entry name" value="AMP-bd_C_sf"/>
</dbReference>
<dbReference type="PANTHER" id="PTHR45527:SF1">
    <property type="entry name" value="FATTY ACID SYNTHASE"/>
    <property type="match status" value="1"/>
</dbReference>
<reference evidence="2" key="2">
    <citation type="submission" date="2023-01" db="EMBL/GenBank/DDBJ databases">
        <authorList>
            <person name="Sun Q."/>
            <person name="Evtushenko L."/>
        </authorList>
    </citation>
    <scope>NUCLEOTIDE SEQUENCE</scope>
    <source>
        <strain evidence="2">VKM Ac-1321</strain>
    </source>
</reference>
<evidence type="ECO:0000259" key="1">
    <source>
        <dbReference type="Pfam" id="PF00668"/>
    </source>
</evidence>
<dbReference type="InterPro" id="IPR023213">
    <property type="entry name" value="CAT-like_dom_sf"/>
</dbReference>
<organism evidence="2 3">
    <name type="scientific">Dactylosporangium matsuzakiense</name>
    <dbReference type="NCBI Taxonomy" id="53360"/>
    <lineage>
        <taxon>Bacteria</taxon>
        <taxon>Bacillati</taxon>
        <taxon>Actinomycetota</taxon>
        <taxon>Actinomycetes</taxon>
        <taxon>Micromonosporales</taxon>
        <taxon>Micromonosporaceae</taxon>
        <taxon>Dactylosporangium</taxon>
    </lineage>
</organism>
<evidence type="ECO:0000313" key="2">
    <source>
        <dbReference type="EMBL" id="GLL02141.1"/>
    </source>
</evidence>
<name>A0A9W6NMF4_9ACTN</name>
<dbReference type="PANTHER" id="PTHR45527">
    <property type="entry name" value="NONRIBOSOMAL PEPTIDE SYNTHETASE"/>
    <property type="match status" value="1"/>
</dbReference>
<dbReference type="Gene3D" id="3.30.300.30">
    <property type="match status" value="1"/>
</dbReference>
<dbReference type="GO" id="GO:0005737">
    <property type="term" value="C:cytoplasm"/>
    <property type="evidence" value="ECO:0007669"/>
    <property type="project" value="TreeGrafter"/>
</dbReference>
<dbReference type="Pfam" id="PF00668">
    <property type="entry name" value="Condensation"/>
    <property type="match status" value="1"/>
</dbReference>
<dbReference type="SUPFAM" id="SSF52777">
    <property type="entry name" value="CoA-dependent acyltransferases"/>
    <property type="match status" value="2"/>
</dbReference>
<accession>A0A9W6NMF4</accession>
<sequence>MPLPEGMSVRELSEVLGRLLAGFEALRTVLEPVDDPEQLVLAGGELDVRICDRMSAAPAMAVLRRPFTPAELPIRALVLRDGPLRTLLLECSHLAADLAGMRVIERAIRQSWEPAGTRPARAEARQPVDQALVEHEDAQRRRASAALDYWVRTLGRVPQAMFALPRPQAGEARLWHAELRSRALALGADAVARRCRVSRSAALLTAMAALVGLYTGNDTCVVASLSGNRSEPRLQDYVGTLVQDALMELPVRGETFDELVRRCWPAILDAYRHGRFDAAELWRRVGGVGERRGTHFFRDFAFNDQRDDAGSDGAATAGESALRWLDTQSQGETFVFDVHRLDEDVAEVSLRADGRLLPRELVEALLTGMERLIVDAATRDVPMPEVPAVTGIRPLRRGPEWLMIDSCWVDVTEVRQLLLDLPGVLDAEIATVPSGAPELHARVVVASAGPTPASLREACLARLPDRPAAMVPSRYTVVPGPR</sequence>
<evidence type="ECO:0000313" key="3">
    <source>
        <dbReference type="Proteomes" id="UP001143480"/>
    </source>
</evidence>
<dbReference type="Gene3D" id="3.30.559.30">
    <property type="entry name" value="Nonribosomal peptide synthetase, condensation domain"/>
    <property type="match status" value="1"/>
</dbReference>
<dbReference type="Proteomes" id="UP001143480">
    <property type="component" value="Unassembled WGS sequence"/>
</dbReference>
<dbReference type="Gene3D" id="3.30.559.10">
    <property type="entry name" value="Chloramphenicol acetyltransferase-like domain"/>
    <property type="match status" value="1"/>
</dbReference>
<dbReference type="InterPro" id="IPR001242">
    <property type="entry name" value="Condensation_dom"/>
</dbReference>
<dbReference type="AlphaFoldDB" id="A0A9W6NMF4"/>